<dbReference type="SMART" id="SM00852">
    <property type="entry name" value="MoCF_biosynth"/>
    <property type="match status" value="1"/>
</dbReference>
<dbReference type="InterPro" id="IPR036425">
    <property type="entry name" value="MoaB/Mog-like_dom_sf"/>
</dbReference>
<dbReference type="PROSITE" id="PS01079">
    <property type="entry name" value="MOCF_BIOSYNTHESIS_2"/>
    <property type="match status" value="1"/>
</dbReference>
<dbReference type="Gene3D" id="2.40.340.10">
    <property type="entry name" value="MoeA, C-terminal, domain IV"/>
    <property type="match status" value="1"/>
</dbReference>
<comment type="cofactor">
    <cofactor evidence="6">
        <name>Mg(2+)</name>
        <dbReference type="ChEBI" id="CHEBI:18420"/>
    </cofactor>
</comment>
<dbReference type="NCBIfam" id="NF045515">
    <property type="entry name" value="Glp_gephyrin"/>
    <property type="match status" value="1"/>
</dbReference>
<evidence type="ECO:0000313" key="8">
    <source>
        <dbReference type="EMBL" id="HEB42730.1"/>
    </source>
</evidence>
<keyword evidence="6 8" id="KW-0808">Transferase</keyword>
<dbReference type="InterPro" id="IPR005111">
    <property type="entry name" value="MoeA_C_domain_IV"/>
</dbReference>
<keyword evidence="4 6" id="KW-0501">Molybdenum cofactor biosynthesis</keyword>
<evidence type="ECO:0000259" key="7">
    <source>
        <dbReference type="SMART" id="SM00852"/>
    </source>
</evidence>
<dbReference type="Gene3D" id="2.170.190.11">
    <property type="entry name" value="Molybdopterin biosynthesis moea protein, domain 3"/>
    <property type="match status" value="1"/>
</dbReference>
<dbReference type="GO" id="GO:0006777">
    <property type="term" value="P:Mo-molybdopterin cofactor biosynthetic process"/>
    <property type="evidence" value="ECO:0007669"/>
    <property type="project" value="UniProtKB-UniRule"/>
</dbReference>
<reference evidence="8" key="1">
    <citation type="journal article" date="2020" name="mSystems">
        <title>Genome- and Community-Level Interaction Insights into Carbon Utilization and Element Cycling Functions of Hydrothermarchaeota in Hydrothermal Sediment.</title>
        <authorList>
            <person name="Zhou Z."/>
            <person name="Liu Y."/>
            <person name="Xu W."/>
            <person name="Pan J."/>
            <person name="Luo Z.H."/>
            <person name="Li M."/>
        </authorList>
    </citation>
    <scope>NUCLEOTIDE SEQUENCE [LARGE SCALE GENOMIC DNA]</scope>
    <source>
        <strain evidence="8">SpSt-243</strain>
    </source>
</reference>
<accession>A0A7C1NZI6</accession>
<dbReference type="EMBL" id="DSKI01000181">
    <property type="protein sequence ID" value="HEB42730.1"/>
    <property type="molecule type" value="Genomic_DNA"/>
</dbReference>
<dbReference type="InterPro" id="IPR008284">
    <property type="entry name" value="MoCF_biosynth_CS"/>
</dbReference>
<dbReference type="Pfam" id="PF00994">
    <property type="entry name" value="MoCF_biosynth"/>
    <property type="match status" value="1"/>
</dbReference>
<sequence>MNFISRDSVALSDLAALDCGQPYAARLMLSVADAVTRAISLCQPVTASEDLDLLSAAGRVVAADIRSPCALPRFDHSAMDGFAVRTADFSGSGPWTFQIAHKVAAGDDPSGLNIESARAAEIFTGAMIPVGFDAVIIREKCSRHDCQFTTAYRPRPGENVRKAGEDVDHDTLLFKAGTVLTPHRSALLAAAGLSRISVVRKIRLGFITTGSELKEPGEQLGAGQIYNSNRYLLASMLSHPWLEVRDLGATPDAIEATTDIIHSAAMDHDIVVTSGGMSKGGEDHVRDALTRCGGSLRVLDVAMRPGKPVSFGTLGSALFIGLPGNPMAAAVTLDKIALPAIRAVAGIEHRGPVWMMAISDFALRKKEGRTEFVPVRVQGRDATGTPVLTMLGRGSSGSLSPMSHADGLAILPPELTTLERGMRLRFEPFSVS</sequence>
<comment type="catalytic activity">
    <reaction evidence="5">
        <text>adenylyl-molybdopterin + molybdate = Mo-molybdopterin + AMP + H(+)</text>
        <dbReference type="Rhea" id="RHEA:35047"/>
        <dbReference type="ChEBI" id="CHEBI:15378"/>
        <dbReference type="ChEBI" id="CHEBI:36264"/>
        <dbReference type="ChEBI" id="CHEBI:62727"/>
        <dbReference type="ChEBI" id="CHEBI:71302"/>
        <dbReference type="ChEBI" id="CHEBI:456215"/>
        <dbReference type="EC" id="2.10.1.1"/>
    </reaction>
</comment>
<dbReference type="SUPFAM" id="SSF63867">
    <property type="entry name" value="MoeA C-terminal domain-like"/>
    <property type="match status" value="1"/>
</dbReference>
<dbReference type="InterPro" id="IPR001453">
    <property type="entry name" value="MoaB/Mog_dom"/>
</dbReference>
<evidence type="ECO:0000256" key="1">
    <source>
        <dbReference type="ARBA" id="ARBA00002901"/>
    </source>
</evidence>
<proteinExistence type="inferred from homology"/>
<gene>
    <name evidence="8" type="ORF">ENP70_03285</name>
</gene>
<dbReference type="NCBIfam" id="TIGR00177">
    <property type="entry name" value="molyb_syn"/>
    <property type="match status" value="1"/>
</dbReference>
<evidence type="ECO:0000256" key="6">
    <source>
        <dbReference type="RuleBase" id="RU365090"/>
    </source>
</evidence>
<dbReference type="InterPro" id="IPR005110">
    <property type="entry name" value="MoeA_linker/N"/>
</dbReference>
<comment type="similarity">
    <text evidence="3 6">Belongs to the MoeA family.</text>
</comment>
<keyword evidence="6" id="KW-0500">Molybdenum</keyword>
<dbReference type="UniPathway" id="UPA00344"/>
<dbReference type="Pfam" id="PF03454">
    <property type="entry name" value="MoeA_C"/>
    <property type="match status" value="1"/>
</dbReference>
<dbReference type="SUPFAM" id="SSF53218">
    <property type="entry name" value="Molybdenum cofactor biosynthesis proteins"/>
    <property type="match status" value="1"/>
</dbReference>
<comment type="caution">
    <text evidence="8">The sequence shown here is derived from an EMBL/GenBank/DDBJ whole genome shotgun (WGS) entry which is preliminary data.</text>
</comment>
<dbReference type="EC" id="2.10.1.1" evidence="6"/>
<keyword evidence="6" id="KW-0460">Magnesium</keyword>
<dbReference type="Gene3D" id="3.40.980.10">
    <property type="entry name" value="MoaB/Mog-like domain"/>
    <property type="match status" value="1"/>
</dbReference>
<comment type="function">
    <text evidence="1 6">Catalyzes the insertion of molybdate into adenylated molybdopterin with the concomitant release of AMP.</text>
</comment>
<dbReference type="CDD" id="cd00887">
    <property type="entry name" value="MoeA"/>
    <property type="match status" value="1"/>
</dbReference>
<dbReference type="InterPro" id="IPR036135">
    <property type="entry name" value="MoeA_linker/N_sf"/>
</dbReference>
<dbReference type="InterPro" id="IPR036688">
    <property type="entry name" value="MoeA_C_domain_IV_sf"/>
</dbReference>
<name>A0A7C1NZI6_9HYPH</name>
<organism evidence="8">
    <name type="scientific">Agrobacterium albertimagni</name>
    <dbReference type="NCBI Taxonomy" id="147266"/>
    <lineage>
        <taxon>Bacteria</taxon>
        <taxon>Pseudomonadati</taxon>
        <taxon>Pseudomonadota</taxon>
        <taxon>Alphaproteobacteria</taxon>
        <taxon>Hyphomicrobiales</taxon>
        <taxon>Rhizobiaceae</taxon>
        <taxon>Rhizobium/Agrobacterium group</taxon>
        <taxon>Agrobacterium</taxon>
    </lineage>
</organism>
<feature type="domain" description="MoaB/Mog" evidence="7">
    <location>
        <begin position="205"/>
        <end position="343"/>
    </location>
</feature>
<comment type="pathway">
    <text evidence="2 6">Cofactor biosynthesis; molybdopterin biosynthesis.</text>
</comment>
<evidence type="ECO:0000256" key="3">
    <source>
        <dbReference type="ARBA" id="ARBA00010763"/>
    </source>
</evidence>
<dbReference type="Gene3D" id="3.90.105.10">
    <property type="entry name" value="Molybdopterin biosynthesis moea protein, domain 2"/>
    <property type="match status" value="1"/>
</dbReference>
<dbReference type="AlphaFoldDB" id="A0A7C1NZI6"/>
<dbReference type="InterPro" id="IPR038987">
    <property type="entry name" value="MoeA-like"/>
</dbReference>
<dbReference type="Pfam" id="PF03453">
    <property type="entry name" value="MoeA_N"/>
    <property type="match status" value="1"/>
</dbReference>
<dbReference type="GO" id="GO:0061599">
    <property type="term" value="F:molybdopterin molybdotransferase activity"/>
    <property type="evidence" value="ECO:0007669"/>
    <property type="project" value="UniProtKB-UniRule"/>
</dbReference>
<evidence type="ECO:0000256" key="5">
    <source>
        <dbReference type="ARBA" id="ARBA00047317"/>
    </source>
</evidence>
<evidence type="ECO:0000256" key="4">
    <source>
        <dbReference type="ARBA" id="ARBA00023150"/>
    </source>
</evidence>
<protein>
    <recommendedName>
        <fullName evidence="6">Molybdopterin molybdenumtransferase</fullName>
        <ecNumber evidence="6">2.10.1.1</ecNumber>
    </recommendedName>
</protein>
<keyword evidence="6" id="KW-0479">Metal-binding</keyword>
<dbReference type="PANTHER" id="PTHR10192">
    <property type="entry name" value="MOLYBDOPTERIN BIOSYNTHESIS PROTEIN"/>
    <property type="match status" value="1"/>
</dbReference>
<dbReference type="GO" id="GO:0005829">
    <property type="term" value="C:cytosol"/>
    <property type="evidence" value="ECO:0007669"/>
    <property type="project" value="TreeGrafter"/>
</dbReference>
<dbReference type="PANTHER" id="PTHR10192:SF5">
    <property type="entry name" value="GEPHYRIN"/>
    <property type="match status" value="1"/>
</dbReference>
<dbReference type="SUPFAM" id="SSF63882">
    <property type="entry name" value="MoeA N-terminal region -like"/>
    <property type="match status" value="1"/>
</dbReference>
<evidence type="ECO:0000256" key="2">
    <source>
        <dbReference type="ARBA" id="ARBA00005046"/>
    </source>
</evidence>
<dbReference type="GO" id="GO:0046872">
    <property type="term" value="F:metal ion binding"/>
    <property type="evidence" value="ECO:0007669"/>
    <property type="project" value="UniProtKB-UniRule"/>
</dbReference>